<organism evidence="2 3">
    <name type="scientific">Lithocarpus litseifolius</name>
    <dbReference type="NCBI Taxonomy" id="425828"/>
    <lineage>
        <taxon>Eukaryota</taxon>
        <taxon>Viridiplantae</taxon>
        <taxon>Streptophyta</taxon>
        <taxon>Embryophyta</taxon>
        <taxon>Tracheophyta</taxon>
        <taxon>Spermatophyta</taxon>
        <taxon>Magnoliopsida</taxon>
        <taxon>eudicotyledons</taxon>
        <taxon>Gunneridae</taxon>
        <taxon>Pentapetalae</taxon>
        <taxon>rosids</taxon>
        <taxon>fabids</taxon>
        <taxon>Fagales</taxon>
        <taxon>Fagaceae</taxon>
        <taxon>Lithocarpus</taxon>
    </lineage>
</organism>
<reference evidence="2 3" key="1">
    <citation type="submission" date="2024-01" db="EMBL/GenBank/DDBJ databases">
        <title>A telomere-to-telomere, gap-free genome of sweet tea (Lithocarpus litseifolius).</title>
        <authorList>
            <person name="Zhou J."/>
        </authorList>
    </citation>
    <scope>NUCLEOTIDE SEQUENCE [LARGE SCALE GENOMIC DNA]</scope>
    <source>
        <strain evidence="2">Zhou-2022a</strain>
        <tissue evidence="2">Leaf</tissue>
    </source>
</reference>
<feature type="region of interest" description="Disordered" evidence="1">
    <location>
        <begin position="1"/>
        <end position="25"/>
    </location>
</feature>
<dbReference type="Proteomes" id="UP001459277">
    <property type="component" value="Unassembled WGS sequence"/>
</dbReference>
<evidence type="ECO:0000313" key="3">
    <source>
        <dbReference type="Proteomes" id="UP001459277"/>
    </source>
</evidence>
<comment type="caution">
    <text evidence="2">The sequence shown here is derived from an EMBL/GenBank/DDBJ whole genome shotgun (WGS) entry which is preliminary data.</text>
</comment>
<keyword evidence="3" id="KW-1185">Reference proteome</keyword>
<evidence type="ECO:0000256" key="1">
    <source>
        <dbReference type="SAM" id="MobiDB-lite"/>
    </source>
</evidence>
<feature type="region of interest" description="Disordered" evidence="1">
    <location>
        <begin position="288"/>
        <end position="378"/>
    </location>
</feature>
<feature type="compositionally biased region" description="Basic and acidic residues" evidence="1">
    <location>
        <begin position="320"/>
        <end position="339"/>
    </location>
</feature>
<sequence>MGDPPLGRQGNASSKMPPRPSGGIVIWEPTGGSQHVVHGVPGQASSSRQPATWQPTFMLGSEPLPATASLRLWAQGEGGRVAHSLASGLMLLEDVHFFRDGTEDSIAKRLQWHTVAVNILTYVFLYFSRLVIFCFNSYRVYRVYVIGRTDYLYAQRKMTELTEDAEREKALKDVAADTAREKTAAAESAERRAQSEERARQQAEKKAAELEAKPSEIELRLAKAESLSMAHTEEVADLKATLEACEEKWYNEGFADAENSVEPVVMQARAHGFDKGWMAALRAAGVPGDSPLLNPENIPRPIPSNPVQSQADAADEEDTPSMRELVRAIDTHVEDRDMEVTSNLNSLGHEETHQQPGQEGPDQASADFAPLFQTNPAI</sequence>
<feature type="region of interest" description="Disordered" evidence="1">
    <location>
        <begin position="182"/>
        <end position="211"/>
    </location>
</feature>
<name>A0AAW2BXH6_9ROSI</name>
<dbReference type="EMBL" id="JAZDWU010000009">
    <property type="protein sequence ID" value="KAK9990368.1"/>
    <property type="molecule type" value="Genomic_DNA"/>
</dbReference>
<gene>
    <name evidence="2" type="ORF">SO802_025353</name>
</gene>
<dbReference type="AlphaFoldDB" id="A0AAW2BXH6"/>
<accession>A0AAW2BXH6</accession>
<evidence type="ECO:0000313" key="2">
    <source>
        <dbReference type="EMBL" id="KAK9990368.1"/>
    </source>
</evidence>
<proteinExistence type="predicted"/>
<protein>
    <submittedName>
        <fullName evidence="2">Uncharacterized protein</fullName>
    </submittedName>
</protein>